<keyword evidence="2" id="KW-1185">Reference proteome</keyword>
<dbReference type="EMBL" id="JBCGDO010000016">
    <property type="protein sequence ID" value="MEM0543330.1"/>
    <property type="molecule type" value="Genomic_DNA"/>
</dbReference>
<gene>
    <name evidence="1" type="ORF">WFZ85_11945</name>
</gene>
<reference evidence="1 2" key="1">
    <citation type="submission" date="2024-03" db="EMBL/GenBank/DDBJ databases">
        <title>Two novel species of the genus Flavobacterium exhibiting potentially degradation of complex polysaccharides.</title>
        <authorList>
            <person name="Lian X."/>
        </authorList>
    </citation>
    <scope>NUCLEOTIDE SEQUENCE [LARGE SCALE GENOMIC DNA]</scope>
    <source>
        <strain evidence="2">j3</strain>
    </source>
</reference>
<evidence type="ECO:0000313" key="1">
    <source>
        <dbReference type="EMBL" id="MEM0543330.1"/>
    </source>
</evidence>
<protein>
    <submittedName>
        <fullName evidence="1">Uncharacterized protein</fullName>
    </submittedName>
</protein>
<name>A0ABU9N6J5_9FLAO</name>
<accession>A0ABU9N6J5</accession>
<comment type="caution">
    <text evidence="1">The sequence shown here is derived from an EMBL/GenBank/DDBJ whole genome shotgun (WGS) entry which is preliminary data.</text>
</comment>
<sequence length="125" mass="14841">MGAIQGEFRREETLTKFFELINLKDNQSSIKLIYHNHHIERDFDSGMIEEIEMFHKRVLFEVNNGKMEINWTNWINETKDYTNKGAVNFGKLVKAKLPNGNVGVVYSDKICLKLEIDYEYFDWED</sequence>
<proteinExistence type="predicted"/>
<dbReference type="RefSeq" id="WP_342696525.1">
    <property type="nucleotide sequence ID" value="NZ_JBCGDO010000016.1"/>
</dbReference>
<evidence type="ECO:0000313" key="2">
    <source>
        <dbReference type="Proteomes" id="UP001460072"/>
    </source>
</evidence>
<organism evidence="1 2">
    <name type="scientific">Flavobacterium aureirubrum</name>
    <dbReference type="NCBI Taxonomy" id="3133147"/>
    <lineage>
        <taxon>Bacteria</taxon>
        <taxon>Pseudomonadati</taxon>
        <taxon>Bacteroidota</taxon>
        <taxon>Flavobacteriia</taxon>
        <taxon>Flavobacteriales</taxon>
        <taxon>Flavobacteriaceae</taxon>
        <taxon>Flavobacterium</taxon>
    </lineage>
</organism>
<dbReference type="Proteomes" id="UP001460072">
    <property type="component" value="Unassembled WGS sequence"/>
</dbReference>